<keyword evidence="3" id="KW-1185">Reference proteome</keyword>
<dbReference type="AlphaFoldDB" id="A0A3N2QUV9"/>
<dbReference type="InterPro" id="IPR028992">
    <property type="entry name" value="Hedgehog/Intein_dom"/>
</dbReference>
<reference evidence="2 3" key="1">
    <citation type="submission" date="2018-10" db="EMBL/GenBank/DDBJ databases">
        <title>Histidinibacterium lentulum gen. nov., sp. nov., a marine bacterium from the culture broth of Picochlorum sp. 122.</title>
        <authorList>
            <person name="Wang G."/>
        </authorList>
    </citation>
    <scope>NUCLEOTIDE SEQUENCE [LARGE SCALE GENOMIC DNA]</scope>
    <source>
        <strain evidence="2 3">B17</strain>
    </source>
</reference>
<dbReference type="OrthoDB" id="6305173at2"/>
<comment type="caution">
    <text evidence="2">The sequence shown here is derived from an EMBL/GenBank/DDBJ whole genome shotgun (WGS) entry which is preliminary data.</text>
</comment>
<accession>A0A3N2QUV9</accession>
<protein>
    <recommendedName>
        <fullName evidence="1">Hedgehog/Intein (Hint) domain-containing protein</fullName>
    </recommendedName>
</protein>
<gene>
    <name evidence="2" type="ORF">EAT49_15455</name>
</gene>
<sequence>MRRYEVMWLDARGDIAERSTVAPALPAFESAFAAFARGTLFSTEAGPVAIEDLLPGDRVRTVDAGFQPVLWRGSTTIVPGAQGQSPVMGSLTRIAADALGIARPMPDLVLGPLARIYHRTEAVQRITRADGAFLPARDLIDGCNVIELTPPSPVQVFHISLAGHHRVVAQGVELESHHPGTLHELGLRGDALALYMSLFPHRADVASFGPMRFSRLRLSDLDLLGVA</sequence>
<dbReference type="Pfam" id="PF13403">
    <property type="entry name" value="Hint_2"/>
    <property type="match status" value="1"/>
</dbReference>
<evidence type="ECO:0000259" key="1">
    <source>
        <dbReference type="Pfam" id="PF13403"/>
    </source>
</evidence>
<name>A0A3N2QUV9_9RHOB</name>
<dbReference type="Proteomes" id="UP000268016">
    <property type="component" value="Unassembled WGS sequence"/>
</dbReference>
<evidence type="ECO:0000313" key="2">
    <source>
        <dbReference type="EMBL" id="ROT99018.1"/>
    </source>
</evidence>
<organism evidence="2 3">
    <name type="scientific">Histidinibacterium lentulum</name>
    <dbReference type="NCBI Taxonomy" id="2480588"/>
    <lineage>
        <taxon>Bacteria</taxon>
        <taxon>Pseudomonadati</taxon>
        <taxon>Pseudomonadota</taxon>
        <taxon>Alphaproteobacteria</taxon>
        <taxon>Rhodobacterales</taxon>
        <taxon>Paracoccaceae</taxon>
        <taxon>Histidinibacterium</taxon>
    </lineage>
</organism>
<dbReference type="EMBL" id="RDRB01000008">
    <property type="protein sequence ID" value="ROT99018.1"/>
    <property type="molecule type" value="Genomic_DNA"/>
</dbReference>
<feature type="domain" description="Hedgehog/Intein (Hint)" evidence="1">
    <location>
        <begin position="34"/>
        <end position="180"/>
    </location>
</feature>
<proteinExistence type="predicted"/>
<evidence type="ECO:0000313" key="3">
    <source>
        <dbReference type="Proteomes" id="UP000268016"/>
    </source>
</evidence>